<dbReference type="EMBL" id="KN847485">
    <property type="protein sequence ID" value="KIW99688.1"/>
    <property type="molecule type" value="Genomic_DNA"/>
</dbReference>
<dbReference type="GeneID" id="25299172"/>
<evidence type="ECO:0000313" key="4">
    <source>
        <dbReference type="Proteomes" id="UP000053617"/>
    </source>
</evidence>
<dbReference type="GO" id="GO:0005737">
    <property type="term" value="C:cytoplasm"/>
    <property type="evidence" value="ECO:0007669"/>
    <property type="project" value="TreeGrafter"/>
</dbReference>
<dbReference type="InterPro" id="IPR036291">
    <property type="entry name" value="NAD(P)-bd_dom_sf"/>
</dbReference>
<gene>
    <name evidence="3" type="ORF">Z518_11101</name>
</gene>
<dbReference type="InterPro" id="IPR000683">
    <property type="entry name" value="Gfo/Idh/MocA-like_OxRdtase_N"/>
</dbReference>
<proteinExistence type="predicted"/>
<organism evidence="3 4">
    <name type="scientific">Rhinocladiella mackenziei CBS 650.93</name>
    <dbReference type="NCBI Taxonomy" id="1442369"/>
    <lineage>
        <taxon>Eukaryota</taxon>
        <taxon>Fungi</taxon>
        <taxon>Dikarya</taxon>
        <taxon>Ascomycota</taxon>
        <taxon>Pezizomycotina</taxon>
        <taxon>Eurotiomycetes</taxon>
        <taxon>Chaetothyriomycetidae</taxon>
        <taxon>Chaetothyriales</taxon>
        <taxon>Herpotrichiellaceae</taxon>
        <taxon>Rhinocladiella</taxon>
    </lineage>
</organism>
<dbReference type="OrthoDB" id="446809at2759"/>
<dbReference type="SUPFAM" id="SSF55347">
    <property type="entry name" value="Glyceraldehyde-3-phosphate dehydrogenase-like, C-terminal domain"/>
    <property type="match status" value="1"/>
</dbReference>
<dbReference type="Pfam" id="PF01408">
    <property type="entry name" value="GFO_IDH_MocA"/>
    <property type="match status" value="1"/>
</dbReference>
<dbReference type="GO" id="GO:0006740">
    <property type="term" value="P:NADPH regeneration"/>
    <property type="evidence" value="ECO:0007669"/>
    <property type="project" value="TreeGrafter"/>
</dbReference>
<dbReference type="Gene3D" id="3.30.360.10">
    <property type="entry name" value="Dihydrodipicolinate Reductase, domain 2"/>
    <property type="match status" value="1"/>
</dbReference>
<dbReference type="Gene3D" id="3.40.50.720">
    <property type="entry name" value="NAD(P)-binding Rossmann-like Domain"/>
    <property type="match status" value="1"/>
</dbReference>
<dbReference type="RefSeq" id="XP_013266825.1">
    <property type="nucleotide sequence ID" value="XM_013411371.1"/>
</dbReference>
<dbReference type="PANTHER" id="PTHR42840">
    <property type="entry name" value="NAD(P)-BINDING ROSSMANN-FOLD SUPERFAMILY PROTEIN-RELATED"/>
    <property type="match status" value="1"/>
</dbReference>
<feature type="domain" description="Gfo/Idh/MocA-like oxidoreductase N-terminal" evidence="2">
    <location>
        <begin position="5"/>
        <end position="125"/>
    </location>
</feature>
<evidence type="ECO:0000259" key="2">
    <source>
        <dbReference type="Pfam" id="PF01408"/>
    </source>
</evidence>
<keyword evidence="1" id="KW-0560">Oxidoreductase</keyword>
<evidence type="ECO:0000313" key="3">
    <source>
        <dbReference type="EMBL" id="KIW99688.1"/>
    </source>
</evidence>
<dbReference type="Proteomes" id="UP000053617">
    <property type="component" value="Unassembled WGS sequence"/>
</dbReference>
<keyword evidence="4" id="KW-1185">Reference proteome</keyword>
<protein>
    <recommendedName>
        <fullName evidence="2">Gfo/Idh/MocA-like oxidoreductase N-terminal domain-containing protein</fullName>
    </recommendedName>
</protein>
<dbReference type="SUPFAM" id="SSF51735">
    <property type="entry name" value="NAD(P)-binding Rossmann-fold domains"/>
    <property type="match status" value="1"/>
</dbReference>
<name>A0A0D2I1R6_9EURO</name>
<dbReference type="GO" id="GO:0000166">
    <property type="term" value="F:nucleotide binding"/>
    <property type="evidence" value="ECO:0007669"/>
    <property type="project" value="InterPro"/>
</dbReference>
<evidence type="ECO:0000256" key="1">
    <source>
        <dbReference type="ARBA" id="ARBA00023002"/>
    </source>
</evidence>
<dbReference type="STRING" id="1442369.A0A0D2I1R6"/>
<dbReference type="AlphaFoldDB" id="A0A0D2I1R6"/>
<sequence>MGKKLNIAVAGLGRMRKRHVLTLSTRVARANVVAVCSTWEPELEWARDAYKDTNITLYDSYDAMVEHPGLEAVWISSRANVHAQQTLKAIQKRLHVLCEKPLSTDIEEAEHVVSVAEARPDLKVMAGYSRRFDASPFMVRSTTCDLIDNTGFFVKYAALNGGMFVDAAIHDIDLSLYFMGEDLVPKSCFAIGTIAHHPELRDLQDVDNGVGAHGHDVATEIVGTEGKMSINLVPAVDKVVYANKSGWGHKVEPEYWERFTDAFALEANEFVDCILDEKPTPVGLDIGLKGLKIGWALQESLLTGTVVKFDEKFNRICQAAEGMGKFKTPLVGPKQ</sequence>
<reference evidence="3 4" key="1">
    <citation type="submission" date="2015-01" db="EMBL/GenBank/DDBJ databases">
        <title>The Genome Sequence of Rhinocladiella mackenzie CBS 650.93.</title>
        <authorList>
            <consortium name="The Broad Institute Genomics Platform"/>
            <person name="Cuomo C."/>
            <person name="de Hoog S."/>
            <person name="Gorbushina A."/>
            <person name="Stielow B."/>
            <person name="Teixiera M."/>
            <person name="Abouelleil A."/>
            <person name="Chapman S.B."/>
            <person name="Priest M."/>
            <person name="Young S.K."/>
            <person name="Wortman J."/>
            <person name="Nusbaum C."/>
            <person name="Birren B."/>
        </authorList>
    </citation>
    <scope>NUCLEOTIDE SEQUENCE [LARGE SCALE GENOMIC DNA]</scope>
    <source>
        <strain evidence="3 4">CBS 650.93</strain>
    </source>
</reference>
<accession>A0A0D2I1R6</accession>
<dbReference type="GO" id="GO:0016491">
    <property type="term" value="F:oxidoreductase activity"/>
    <property type="evidence" value="ECO:0007669"/>
    <property type="project" value="UniProtKB-KW"/>
</dbReference>
<dbReference type="HOGENOM" id="CLU_023194_0_0_1"/>
<dbReference type="VEuPathDB" id="FungiDB:Z518_11101"/>
<dbReference type="PANTHER" id="PTHR42840:SF3">
    <property type="entry name" value="BINDING ROSSMANN FOLD OXIDOREDUCTASE, PUTATIVE (AFU_ORTHOLOGUE AFUA_2G10240)-RELATED"/>
    <property type="match status" value="1"/>
</dbReference>